<evidence type="ECO:0000313" key="3">
    <source>
        <dbReference type="Proteomes" id="UP000661507"/>
    </source>
</evidence>
<reference evidence="2" key="1">
    <citation type="journal article" date="2014" name="Int. J. Syst. Evol. Microbiol.">
        <title>Complete genome sequence of Corynebacterium casei LMG S-19264T (=DSM 44701T), isolated from a smear-ripened cheese.</title>
        <authorList>
            <consortium name="US DOE Joint Genome Institute (JGI-PGF)"/>
            <person name="Walter F."/>
            <person name="Albersmeier A."/>
            <person name="Kalinowski J."/>
            <person name="Ruckert C."/>
        </authorList>
    </citation>
    <scope>NUCLEOTIDE SEQUENCE</scope>
    <source>
        <strain evidence="2">CGMCC 1.3617</strain>
    </source>
</reference>
<dbReference type="RefSeq" id="WP_188968806.1">
    <property type="nucleotide sequence ID" value="NZ_BMKW01000008.1"/>
</dbReference>
<gene>
    <name evidence="2" type="ORF">GCM10011320_34610</name>
</gene>
<evidence type="ECO:0008006" key="4">
    <source>
        <dbReference type="Google" id="ProtNLM"/>
    </source>
</evidence>
<keyword evidence="3" id="KW-1185">Reference proteome</keyword>
<evidence type="ECO:0000313" key="2">
    <source>
        <dbReference type="EMBL" id="GGJ24388.1"/>
    </source>
</evidence>
<dbReference type="EMBL" id="BMKW01000008">
    <property type="protein sequence ID" value="GGJ24388.1"/>
    <property type="molecule type" value="Genomic_DNA"/>
</dbReference>
<evidence type="ECO:0000256" key="1">
    <source>
        <dbReference type="SAM" id="MobiDB-lite"/>
    </source>
</evidence>
<protein>
    <recommendedName>
        <fullName evidence="4">DUF3035 domain-containing protein</fullName>
    </recommendedName>
</protein>
<dbReference type="PROSITE" id="PS51257">
    <property type="entry name" value="PROKAR_LIPOPROTEIN"/>
    <property type="match status" value="1"/>
</dbReference>
<accession>A0A917NST5</accession>
<sequence>MMRHAPLALLLLALGGCSSIDPFTREGVWRPRGANDANLRLHVADPLTLEHGVDDPRSDGQASVAAIRRLRTDRVHPLAAASVARLQATGTAGAAPSSAGAGDGGR</sequence>
<organism evidence="2 3">
    <name type="scientific">Neoroseomonas lacus</name>
    <dbReference type="NCBI Taxonomy" id="287609"/>
    <lineage>
        <taxon>Bacteria</taxon>
        <taxon>Pseudomonadati</taxon>
        <taxon>Pseudomonadota</taxon>
        <taxon>Alphaproteobacteria</taxon>
        <taxon>Acetobacterales</taxon>
        <taxon>Acetobacteraceae</taxon>
        <taxon>Neoroseomonas</taxon>
    </lineage>
</organism>
<name>A0A917NST5_9PROT</name>
<dbReference type="Proteomes" id="UP000661507">
    <property type="component" value="Unassembled WGS sequence"/>
</dbReference>
<feature type="region of interest" description="Disordered" evidence="1">
    <location>
        <begin position="87"/>
        <end position="106"/>
    </location>
</feature>
<proteinExistence type="predicted"/>
<feature type="compositionally biased region" description="Low complexity" evidence="1">
    <location>
        <begin position="88"/>
        <end position="100"/>
    </location>
</feature>
<comment type="caution">
    <text evidence="2">The sequence shown here is derived from an EMBL/GenBank/DDBJ whole genome shotgun (WGS) entry which is preliminary data.</text>
</comment>
<dbReference type="AlphaFoldDB" id="A0A917NST5"/>
<reference evidence="2" key="2">
    <citation type="submission" date="2020-09" db="EMBL/GenBank/DDBJ databases">
        <authorList>
            <person name="Sun Q."/>
            <person name="Zhou Y."/>
        </authorList>
    </citation>
    <scope>NUCLEOTIDE SEQUENCE</scope>
    <source>
        <strain evidence="2">CGMCC 1.3617</strain>
    </source>
</reference>